<reference evidence="3 4" key="1">
    <citation type="submission" date="2019-03" db="EMBL/GenBank/DDBJ databases">
        <title>Metabolic potential of uncultured bacteria and archaea associated with petroleum seepage in deep-sea sediments.</title>
        <authorList>
            <person name="Dong X."/>
            <person name="Hubert C."/>
        </authorList>
    </citation>
    <scope>NUCLEOTIDE SEQUENCE [LARGE SCALE GENOMIC DNA]</scope>
    <source>
        <strain evidence="3">E44_bin7</strain>
    </source>
</reference>
<keyword evidence="1" id="KW-0238">DNA-binding</keyword>
<dbReference type="InterPro" id="IPR050807">
    <property type="entry name" value="TransReg_Diox_bact_type"/>
</dbReference>
<proteinExistence type="predicted"/>
<evidence type="ECO:0000313" key="4">
    <source>
        <dbReference type="Proteomes" id="UP000316360"/>
    </source>
</evidence>
<evidence type="ECO:0000259" key="2">
    <source>
        <dbReference type="PROSITE" id="PS50943"/>
    </source>
</evidence>
<dbReference type="CDD" id="cd02209">
    <property type="entry name" value="cupin_XRE_C"/>
    <property type="match status" value="1"/>
</dbReference>
<dbReference type="InterPro" id="IPR011051">
    <property type="entry name" value="RmlC_Cupin_sf"/>
</dbReference>
<dbReference type="EMBL" id="SOKJ01000376">
    <property type="protein sequence ID" value="TET08154.1"/>
    <property type="molecule type" value="Genomic_DNA"/>
</dbReference>
<comment type="caution">
    <text evidence="3">The sequence shown here is derived from an EMBL/GenBank/DDBJ whole genome shotgun (WGS) entry which is preliminary data.</text>
</comment>
<dbReference type="GO" id="GO:0003700">
    <property type="term" value="F:DNA-binding transcription factor activity"/>
    <property type="evidence" value="ECO:0007669"/>
    <property type="project" value="TreeGrafter"/>
</dbReference>
<dbReference type="PANTHER" id="PTHR46797">
    <property type="entry name" value="HTH-TYPE TRANSCRIPTIONAL REGULATOR"/>
    <property type="match status" value="1"/>
</dbReference>
<dbReference type="SUPFAM" id="SSF47413">
    <property type="entry name" value="lambda repressor-like DNA-binding domains"/>
    <property type="match status" value="1"/>
</dbReference>
<dbReference type="GO" id="GO:0003677">
    <property type="term" value="F:DNA binding"/>
    <property type="evidence" value="ECO:0007669"/>
    <property type="project" value="UniProtKB-KW"/>
</dbReference>
<dbReference type="PANTHER" id="PTHR46797:SF1">
    <property type="entry name" value="METHYLPHOSPHONATE SYNTHASE"/>
    <property type="match status" value="1"/>
</dbReference>
<dbReference type="SMART" id="SM00530">
    <property type="entry name" value="HTH_XRE"/>
    <property type="match status" value="1"/>
</dbReference>
<feature type="domain" description="HTH cro/C1-type" evidence="2">
    <location>
        <begin position="7"/>
        <end position="61"/>
    </location>
</feature>
<gene>
    <name evidence="3" type="ORF">E3J84_06520</name>
</gene>
<dbReference type="Proteomes" id="UP000316360">
    <property type="component" value="Unassembled WGS sequence"/>
</dbReference>
<dbReference type="InterPro" id="IPR013096">
    <property type="entry name" value="Cupin_2"/>
</dbReference>
<dbReference type="Gene3D" id="1.10.260.40">
    <property type="entry name" value="lambda repressor-like DNA-binding domains"/>
    <property type="match status" value="1"/>
</dbReference>
<dbReference type="InterPro" id="IPR001387">
    <property type="entry name" value="Cro/C1-type_HTH"/>
</dbReference>
<dbReference type="SUPFAM" id="SSF51182">
    <property type="entry name" value="RmlC-like cupins"/>
    <property type="match status" value="1"/>
</dbReference>
<sequence>MKLGKGIRERRSAKGMTLKELAELTELSVSYLSQLERDSISPSLKSLAKIAQALNVPIVSFFLKQNDPPGRVVRREKRIKITLPDTDLQYELLAPDVNRKVEFLLLRVEKGKGQDKLITHKGEEYVFIIQGKLEVKVEKERYVLRAGDSICFDASFPHTFNNMGEEEIIGVIAASPPSLYQEVKENRKQKHL</sequence>
<name>A0A523RQX8_UNCAE</name>
<evidence type="ECO:0000313" key="3">
    <source>
        <dbReference type="EMBL" id="TET08154.1"/>
    </source>
</evidence>
<dbReference type="Gene3D" id="2.60.120.10">
    <property type="entry name" value="Jelly Rolls"/>
    <property type="match status" value="1"/>
</dbReference>
<dbReference type="InterPro" id="IPR014710">
    <property type="entry name" value="RmlC-like_jellyroll"/>
</dbReference>
<evidence type="ECO:0000256" key="1">
    <source>
        <dbReference type="ARBA" id="ARBA00023125"/>
    </source>
</evidence>
<dbReference type="InterPro" id="IPR010982">
    <property type="entry name" value="Lambda_DNA-bd_dom_sf"/>
</dbReference>
<dbReference type="CDD" id="cd00093">
    <property type="entry name" value="HTH_XRE"/>
    <property type="match status" value="1"/>
</dbReference>
<dbReference type="AlphaFoldDB" id="A0A523RQX8"/>
<dbReference type="GO" id="GO:0005829">
    <property type="term" value="C:cytosol"/>
    <property type="evidence" value="ECO:0007669"/>
    <property type="project" value="TreeGrafter"/>
</dbReference>
<dbReference type="Pfam" id="PF01381">
    <property type="entry name" value="HTH_3"/>
    <property type="match status" value="1"/>
</dbReference>
<dbReference type="PROSITE" id="PS50943">
    <property type="entry name" value="HTH_CROC1"/>
    <property type="match status" value="1"/>
</dbReference>
<organism evidence="3 4">
    <name type="scientific">Aerophobetes bacterium</name>
    <dbReference type="NCBI Taxonomy" id="2030807"/>
    <lineage>
        <taxon>Bacteria</taxon>
        <taxon>Candidatus Aerophobota</taxon>
    </lineage>
</organism>
<accession>A0A523RQX8</accession>
<protein>
    <submittedName>
        <fullName evidence="3">Helix-turn-helix domain-containing protein</fullName>
    </submittedName>
</protein>
<dbReference type="Pfam" id="PF07883">
    <property type="entry name" value="Cupin_2"/>
    <property type="match status" value="1"/>
</dbReference>